<protein>
    <submittedName>
        <fullName evidence="2">Aste57867_25462 protein</fullName>
    </submittedName>
</protein>
<dbReference type="EMBL" id="CAADRA010007563">
    <property type="protein sequence ID" value="VFU02085.1"/>
    <property type="molecule type" value="Genomic_DNA"/>
</dbReference>
<reference evidence="2 3" key="1">
    <citation type="submission" date="2019-03" db="EMBL/GenBank/DDBJ databases">
        <authorList>
            <person name="Gaulin E."/>
            <person name="Dumas B."/>
        </authorList>
    </citation>
    <scope>NUCLEOTIDE SEQUENCE [LARGE SCALE GENOMIC DNA]</scope>
    <source>
        <strain evidence="2">CBS 568.67</strain>
    </source>
</reference>
<dbReference type="OrthoDB" id="67999at2759"/>
<name>A0A485LVM9_9STRA</name>
<dbReference type="Proteomes" id="UP000332933">
    <property type="component" value="Unassembled WGS sequence"/>
</dbReference>
<accession>A0A485LVM9</accession>
<sequence length="345" mass="36862">MAEQPATAPSPPPSSDTNTTAVTNVVVAFLEVVSSFLRLQHTGAALSQCLQGAAVAIENPLIIKALQRILQTAAAACETPTVMDSVASSLDAAASKLKHDSVTIESFVQVVLTWSTVFLTWVNSFLDKDQLRALLDTVGPVVAGAKQFADYSMSYPLVAYVVQTVHAQAAAQFSAARLLHLVQSSQMALSKAQSLTASAWGYVYPPRVDAVRRAIHRDVVKRCDVSFAPSALEDMVAAHASVQRALLQLAMEQRQQIDDLTKAVADTEAYATELAEALASGPRAARPHTDEKDATIRALQAELAATNAFANELAEAIARGPPRRRDAAMEQQIVLSESFGLDPVE</sequence>
<organism evidence="2 3">
    <name type="scientific">Aphanomyces stellatus</name>
    <dbReference type="NCBI Taxonomy" id="120398"/>
    <lineage>
        <taxon>Eukaryota</taxon>
        <taxon>Sar</taxon>
        <taxon>Stramenopiles</taxon>
        <taxon>Oomycota</taxon>
        <taxon>Saprolegniomycetes</taxon>
        <taxon>Saprolegniales</taxon>
        <taxon>Verrucalvaceae</taxon>
        <taxon>Aphanomyces</taxon>
    </lineage>
</organism>
<keyword evidence="3" id="KW-1185">Reference proteome</keyword>
<evidence type="ECO:0000313" key="3">
    <source>
        <dbReference type="Proteomes" id="UP000332933"/>
    </source>
</evidence>
<dbReference type="AlphaFoldDB" id="A0A485LVM9"/>
<dbReference type="EMBL" id="VJMH01007537">
    <property type="protein sequence ID" value="KAF0682416.1"/>
    <property type="molecule type" value="Genomic_DNA"/>
</dbReference>
<reference evidence="1" key="2">
    <citation type="submission" date="2019-06" db="EMBL/GenBank/DDBJ databases">
        <title>Genomics analysis of Aphanomyces spp. identifies a new class of oomycete effector associated with host adaptation.</title>
        <authorList>
            <person name="Gaulin E."/>
        </authorList>
    </citation>
    <scope>NUCLEOTIDE SEQUENCE</scope>
    <source>
        <strain evidence="1">CBS 578.67</strain>
    </source>
</reference>
<evidence type="ECO:0000313" key="1">
    <source>
        <dbReference type="EMBL" id="KAF0682416.1"/>
    </source>
</evidence>
<evidence type="ECO:0000313" key="2">
    <source>
        <dbReference type="EMBL" id="VFU02085.1"/>
    </source>
</evidence>
<proteinExistence type="predicted"/>
<gene>
    <name evidence="2" type="primary">Aste57867_25462</name>
    <name evidence="1" type="ORF">As57867_025383</name>
    <name evidence="2" type="ORF">ASTE57867_25462</name>
</gene>